<feature type="region of interest" description="Disordered" evidence="1">
    <location>
        <begin position="1"/>
        <end position="21"/>
    </location>
</feature>
<keyword evidence="2" id="KW-1185">Reference proteome</keyword>
<dbReference type="PANTHER" id="PTHR33198">
    <property type="entry name" value="ANK_REP_REGION DOMAIN-CONTAINING PROTEIN-RELATED"/>
    <property type="match status" value="1"/>
</dbReference>
<evidence type="ECO:0000313" key="3">
    <source>
        <dbReference type="RefSeq" id="XP_018497474.1"/>
    </source>
</evidence>
<name>A0AAJ7L6R3_9ACAR</name>
<protein>
    <submittedName>
        <fullName evidence="3">Uncharacterized protein LOC108865184</fullName>
    </submittedName>
</protein>
<dbReference type="AlphaFoldDB" id="A0AAJ7L6R3"/>
<dbReference type="KEGG" id="goe:108865184"/>
<gene>
    <name evidence="3" type="primary">LOC108865184</name>
</gene>
<dbReference type="RefSeq" id="XP_018497474.1">
    <property type="nucleotide sequence ID" value="XM_018641958.1"/>
</dbReference>
<proteinExistence type="predicted"/>
<organism evidence="2 3">
    <name type="scientific">Galendromus occidentalis</name>
    <name type="common">western predatory mite</name>
    <dbReference type="NCBI Taxonomy" id="34638"/>
    <lineage>
        <taxon>Eukaryota</taxon>
        <taxon>Metazoa</taxon>
        <taxon>Ecdysozoa</taxon>
        <taxon>Arthropoda</taxon>
        <taxon>Chelicerata</taxon>
        <taxon>Arachnida</taxon>
        <taxon>Acari</taxon>
        <taxon>Parasitiformes</taxon>
        <taxon>Mesostigmata</taxon>
        <taxon>Gamasina</taxon>
        <taxon>Phytoseioidea</taxon>
        <taxon>Phytoseiidae</taxon>
        <taxon>Typhlodrominae</taxon>
        <taxon>Galendromus</taxon>
    </lineage>
</organism>
<reference evidence="3" key="1">
    <citation type="submission" date="2025-08" db="UniProtKB">
        <authorList>
            <consortium name="RefSeq"/>
        </authorList>
    </citation>
    <scope>IDENTIFICATION</scope>
</reference>
<evidence type="ECO:0000313" key="2">
    <source>
        <dbReference type="Proteomes" id="UP000694867"/>
    </source>
</evidence>
<dbReference type="PANTHER" id="PTHR33198:SF20">
    <property type="entry name" value="RETROTRANSPOSON GAG DOMAIN-CONTAINING PROTEIN"/>
    <property type="match status" value="1"/>
</dbReference>
<evidence type="ECO:0000256" key="1">
    <source>
        <dbReference type="SAM" id="MobiDB-lite"/>
    </source>
</evidence>
<dbReference type="Proteomes" id="UP000694867">
    <property type="component" value="Unplaced"/>
</dbReference>
<dbReference type="GeneID" id="108865184"/>
<sequence length="240" mass="27592">MTAERRKNRQPDPFRAVQGADNSEAWKDFREAFSDYGLVEDQCKETPEKQVAIFRACLGDHNRQLLRSLNLGAILSNDVANPESPCRTLKEIIKKLDQTFAPHENVHFHRHLFSRIKQSEGETVSEFVGRVYKAVKPCKFTAESELVMHQLISGTCMEAARRIVFEADRSKIWEIEHVIAVLKQTEANNEQLPAFRRRKSPAIVETTIWTKDETLAEKKIIKHAWKLAVQFSGNIEQAHL</sequence>
<accession>A0AAJ7L6R3</accession>